<dbReference type="InterPro" id="IPR012999">
    <property type="entry name" value="Pyr_OxRdtase_I_AS"/>
</dbReference>
<protein>
    <recommendedName>
        <fullName evidence="4 16">Dihydrolipoyl dehydrogenase</fullName>
        <ecNumber evidence="3 16">1.8.1.4</ecNumber>
    </recommendedName>
</protein>
<feature type="binding site" evidence="14">
    <location>
        <position position="264"/>
    </location>
    <ligand>
        <name>NAD(+)</name>
        <dbReference type="ChEBI" id="CHEBI:57540"/>
    </ligand>
</feature>
<dbReference type="FunFam" id="3.30.390.30:FF:000001">
    <property type="entry name" value="Dihydrolipoyl dehydrogenase"/>
    <property type="match status" value="1"/>
</dbReference>
<dbReference type="Pfam" id="PF02852">
    <property type="entry name" value="Pyr_redox_dim"/>
    <property type="match status" value="1"/>
</dbReference>
<keyword evidence="6 16" id="KW-0285">Flavoprotein</keyword>
<feature type="disulfide bond" description="Redox-active" evidence="15">
    <location>
        <begin position="41"/>
        <end position="46"/>
    </location>
</feature>
<dbReference type="PANTHER" id="PTHR22912:SF217">
    <property type="entry name" value="DIHYDROLIPOYL DEHYDROGENASE"/>
    <property type="match status" value="1"/>
</dbReference>
<comment type="similarity">
    <text evidence="2 16">Belongs to the class-I pyridine nucleotide-disulfide oxidoreductase family.</text>
</comment>
<evidence type="ECO:0000256" key="3">
    <source>
        <dbReference type="ARBA" id="ARBA00012608"/>
    </source>
</evidence>
<evidence type="ECO:0000256" key="5">
    <source>
        <dbReference type="ARBA" id="ARBA00022490"/>
    </source>
</evidence>
<proteinExistence type="inferred from homology"/>
<dbReference type="PANTHER" id="PTHR22912">
    <property type="entry name" value="DISULFIDE OXIDOREDUCTASE"/>
    <property type="match status" value="1"/>
</dbReference>
<comment type="subcellular location">
    <subcellularLocation>
        <location evidence="1">Cytoplasm</location>
    </subcellularLocation>
</comment>
<gene>
    <name evidence="19" type="primary">lpdA2</name>
    <name evidence="19" type="ORF">GCM10011531_00240</name>
</gene>
<dbReference type="InterPro" id="IPR016156">
    <property type="entry name" value="FAD/NAD-linked_Rdtase_dimer_sf"/>
</dbReference>
<dbReference type="Pfam" id="PF07992">
    <property type="entry name" value="Pyr_redox_2"/>
    <property type="match status" value="1"/>
</dbReference>
<evidence type="ECO:0000259" key="17">
    <source>
        <dbReference type="Pfam" id="PF02852"/>
    </source>
</evidence>
<feature type="domain" description="FAD/NAD(P)-binding" evidence="18">
    <location>
        <begin position="4"/>
        <end position="319"/>
    </location>
</feature>
<evidence type="ECO:0000256" key="11">
    <source>
        <dbReference type="ARBA" id="ARBA00023284"/>
    </source>
</evidence>
<dbReference type="RefSeq" id="WP_188604309.1">
    <property type="nucleotide sequence ID" value="NZ_BMIC01000001.1"/>
</dbReference>
<comment type="caution">
    <text evidence="19">The sequence shown here is derived from an EMBL/GenBank/DDBJ whole genome shotgun (WGS) entry which is preliminary data.</text>
</comment>
<dbReference type="NCBIfam" id="TIGR01350">
    <property type="entry name" value="lipoamide_DH"/>
    <property type="match status" value="1"/>
</dbReference>
<dbReference type="SUPFAM" id="SSF55424">
    <property type="entry name" value="FAD/NAD-linked reductases, dimerisation (C-terminal) domain"/>
    <property type="match status" value="1"/>
</dbReference>
<keyword evidence="5" id="KW-0963">Cytoplasm</keyword>
<evidence type="ECO:0000259" key="18">
    <source>
        <dbReference type="Pfam" id="PF07992"/>
    </source>
</evidence>
<evidence type="ECO:0000313" key="20">
    <source>
        <dbReference type="Proteomes" id="UP000598120"/>
    </source>
</evidence>
<evidence type="ECO:0000256" key="7">
    <source>
        <dbReference type="ARBA" id="ARBA00022827"/>
    </source>
</evidence>
<evidence type="ECO:0000313" key="19">
    <source>
        <dbReference type="EMBL" id="GFZ75815.1"/>
    </source>
</evidence>
<dbReference type="InterPro" id="IPR001100">
    <property type="entry name" value="Pyr_nuc-diS_OxRdtase"/>
</dbReference>
<dbReference type="EC" id="1.8.1.4" evidence="3 16"/>
<dbReference type="Gene3D" id="3.50.50.60">
    <property type="entry name" value="FAD/NAD(P)-binding domain"/>
    <property type="match status" value="2"/>
</dbReference>
<dbReference type="GO" id="GO:0005737">
    <property type="term" value="C:cytoplasm"/>
    <property type="evidence" value="ECO:0007669"/>
    <property type="project" value="UniProtKB-SubCell"/>
</dbReference>
<evidence type="ECO:0000256" key="14">
    <source>
        <dbReference type="PIRSR" id="PIRSR000350-3"/>
    </source>
</evidence>
<dbReference type="Gene3D" id="3.30.390.30">
    <property type="match status" value="1"/>
</dbReference>
<keyword evidence="11 16" id="KW-0676">Redox-active center</keyword>
<feature type="active site" description="Proton acceptor" evidence="13">
    <location>
        <position position="437"/>
    </location>
</feature>
<evidence type="ECO:0000256" key="10">
    <source>
        <dbReference type="ARBA" id="ARBA00023157"/>
    </source>
</evidence>
<name>A0A8J2TJN4_9FLAO</name>
<keyword evidence="7 14" id="KW-0274">FAD</keyword>
<dbReference type="SUPFAM" id="SSF51905">
    <property type="entry name" value="FAD/NAD(P)-binding domain"/>
    <property type="match status" value="1"/>
</dbReference>
<evidence type="ECO:0000256" key="16">
    <source>
        <dbReference type="RuleBase" id="RU003692"/>
    </source>
</evidence>
<dbReference type="GO" id="GO:0050660">
    <property type="term" value="F:flavin adenine dinucleotide binding"/>
    <property type="evidence" value="ECO:0007669"/>
    <property type="project" value="InterPro"/>
</dbReference>
<sequence>MSKYDIIVLGSGPGGYVTAIRASQLGFKTAVIEKENLGGVCLNWGCIPTKALLKSAQVFDYLKHAEDYGLSVKGFDKDFDAVVKRSRGVADGMSKGVQFLMKKNKIDVIEGFGKLKAGKKVDVNGKEYSANHIIIATGARSRELPSLPQDGKKVIGYREAMSLKEQPKKMIVVGSGAIGVEFAYFYNSMGTEVTIVEYLPNVVPVEDEDVSKQLEKSFKKSGINIMTSSEVTKVDTSGKGVKATVKTAKGEETLEADIILSAVGIKSNIENIGLEDVGIAVDRDKILVNDYYQTNIPGYYAIGDVTPGQALAHVASAEGILCVEKIAGQHVEALDYGNIPGCTYCYPEIASVGLTEKQAKEKGYDIKVGKFPFSASGKASASGAKDGFVKVIFDAKYGEWLGCHMIGAGVTDMIAEAVLGRKLETTGHEVLKAVHPHPTMSEAVMEAVADAYGEVIHL</sequence>
<feature type="binding site" evidence="14">
    <location>
        <position position="50"/>
    </location>
    <ligand>
        <name>FAD</name>
        <dbReference type="ChEBI" id="CHEBI:57692"/>
    </ligand>
</feature>
<dbReference type="PRINTS" id="PR00368">
    <property type="entry name" value="FADPNR"/>
</dbReference>
<evidence type="ECO:0000256" key="12">
    <source>
        <dbReference type="ARBA" id="ARBA00049187"/>
    </source>
</evidence>
<comment type="cofactor">
    <cofactor evidence="14 16">
        <name>FAD</name>
        <dbReference type="ChEBI" id="CHEBI:57692"/>
    </cofactor>
    <text evidence="14 16">Binds 1 FAD per subunit.</text>
</comment>
<dbReference type="Proteomes" id="UP000598120">
    <property type="component" value="Unassembled WGS sequence"/>
</dbReference>
<feature type="binding site" evidence="14">
    <location>
        <position position="197"/>
    </location>
    <ligand>
        <name>NAD(+)</name>
        <dbReference type="ChEBI" id="CHEBI:57540"/>
    </ligand>
</feature>
<evidence type="ECO:0000256" key="4">
    <source>
        <dbReference type="ARBA" id="ARBA00016961"/>
    </source>
</evidence>
<evidence type="ECO:0000256" key="8">
    <source>
        <dbReference type="ARBA" id="ARBA00023002"/>
    </source>
</evidence>
<accession>A0A8J2TJN4</accession>
<dbReference type="EMBL" id="BMIC01000001">
    <property type="protein sequence ID" value="GFZ75815.1"/>
    <property type="molecule type" value="Genomic_DNA"/>
</dbReference>
<dbReference type="PIRSF" id="PIRSF000350">
    <property type="entry name" value="Mercury_reductase_MerA"/>
    <property type="match status" value="1"/>
</dbReference>
<evidence type="ECO:0000256" key="6">
    <source>
        <dbReference type="ARBA" id="ARBA00022630"/>
    </source>
</evidence>
<dbReference type="GO" id="GO:0004148">
    <property type="term" value="F:dihydrolipoyl dehydrogenase (NADH) activity"/>
    <property type="evidence" value="ECO:0007669"/>
    <property type="project" value="UniProtKB-EC"/>
</dbReference>
<evidence type="ECO:0000256" key="15">
    <source>
        <dbReference type="PIRSR" id="PIRSR000350-4"/>
    </source>
</evidence>
<feature type="domain" description="Pyridine nucleotide-disulphide oxidoreductase dimerisation" evidence="17">
    <location>
        <begin position="339"/>
        <end position="447"/>
    </location>
</feature>
<feature type="binding site" evidence="14">
    <location>
        <position position="113"/>
    </location>
    <ligand>
        <name>FAD</name>
        <dbReference type="ChEBI" id="CHEBI:57692"/>
    </ligand>
</feature>
<evidence type="ECO:0000256" key="2">
    <source>
        <dbReference type="ARBA" id="ARBA00007532"/>
    </source>
</evidence>
<dbReference type="InterPro" id="IPR006258">
    <property type="entry name" value="Lipoamide_DH"/>
</dbReference>
<keyword evidence="8 16" id="KW-0560">Oxidoreductase</keyword>
<dbReference type="AlphaFoldDB" id="A0A8J2TJN4"/>
<comment type="catalytic activity">
    <reaction evidence="12 16">
        <text>N(6)-[(R)-dihydrolipoyl]-L-lysyl-[protein] + NAD(+) = N(6)-[(R)-lipoyl]-L-lysyl-[protein] + NADH + H(+)</text>
        <dbReference type="Rhea" id="RHEA:15045"/>
        <dbReference type="Rhea" id="RHEA-COMP:10474"/>
        <dbReference type="Rhea" id="RHEA-COMP:10475"/>
        <dbReference type="ChEBI" id="CHEBI:15378"/>
        <dbReference type="ChEBI" id="CHEBI:57540"/>
        <dbReference type="ChEBI" id="CHEBI:57945"/>
        <dbReference type="ChEBI" id="CHEBI:83099"/>
        <dbReference type="ChEBI" id="CHEBI:83100"/>
        <dbReference type="EC" id="1.8.1.4"/>
    </reaction>
</comment>
<dbReference type="PROSITE" id="PS00076">
    <property type="entry name" value="PYRIDINE_REDOX_1"/>
    <property type="match status" value="1"/>
</dbReference>
<keyword evidence="9 14" id="KW-0520">NAD</keyword>
<evidence type="ECO:0000256" key="13">
    <source>
        <dbReference type="PIRSR" id="PIRSR000350-2"/>
    </source>
</evidence>
<dbReference type="InterPro" id="IPR023753">
    <property type="entry name" value="FAD/NAD-binding_dom"/>
</dbReference>
<keyword evidence="10" id="KW-1015">Disulfide bond</keyword>
<dbReference type="PRINTS" id="PR00411">
    <property type="entry name" value="PNDRDTASEI"/>
</dbReference>
<organism evidence="19 20">
    <name type="scientific">Aquaticitalea lipolytica</name>
    <dbReference type="NCBI Taxonomy" id="1247562"/>
    <lineage>
        <taxon>Bacteria</taxon>
        <taxon>Pseudomonadati</taxon>
        <taxon>Bacteroidota</taxon>
        <taxon>Flavobacteriia</taxon>
        <taxon>Flavobacteriales</taxon>
        <taxon>Flavobacteriaceae</taxon>
        <taxon>Aquaticitalea</taxon>
    </lineage>
</organism>
<feature type="binding site" evidence="14">
    <location>
        <begin position="174"/>
        <end position="181"/>
    </location>
    <ligand>
        <name>NAD(+)</name>
        <dbReference type="ChEBI" id="CHEBI:57540"/>
    </ligand>
</feature>
<evidence type="ECO:0000256" key="9">
    <source>
        <dbReference type="ARBA" id="ARBA00023027"/>
    </source>
</evidence>
<keyword evidence="20" id="KW-1185">Reference proteome</keyword>
<feature type="binding site" evidence="14">
    <location>
        <position position="304"/>
    </location>
    <ligand>
        <name>FAD</name>
        <dbReference type="ChEBI" id="CHEBI:57692"/>
    </ligand>
</feature>
<dbReference type="InterPro" id="IPR050151">
    <property type="entry name" value="Class-I_Pyr_Nuc-Dis_Oxidored"/>
</dbReference>
<dbReference type="InterPro" id="IPR036188">
    <property type="entry name" value="FAD/NAD-bd_sf"/>
</dbReference>
<reference evidence="19 20" key="1">
    <citation type="journal article" date="2014" name="Int. J. Syst. Evol. Microbiol.">
        <title>Complete genome sequence of Corynebacterium casei LMG S-19264T (=DSM 44701T), isolated from a smear-ripened cheese.</title>
        <authorList>
            <consortium name="US DOE Joint Genome Institute (JGI-PGF)"/>
            <person name="Walter F."/>
            <person name="Albersmeier A."/>
            <person name="Kalinowski J."/>
            <person name="Ruckert C."/>
        </authorList>
    </citation>
    <scope>NUCLEOTIDE SEQUENCE [LARGE SCALE GENOMIC DNA]</scope>
    <source>
        <strain evidence="19 20">CGMCC 1.15295</strain>
    </source>
</reference>
<dbReference type="InterPro" id="IPR004099">
    <property type="entry name" value="Pyr_nucl-diS_OxRdtase_dimer"/>
</dbReference>
<keyword evidence="14" id="KW-0547">Nucleotide-binding</keyword>
<comment type="miscellaneous">
    <text evidence="16">The active site is a redox-active disulfide bond.</text>
</comment>
<evidence type="ECO:0000256" key="1">
    <source>
        <dbReference type="ARBA" id="ARBA00004496"/>
    </source>
</evidence>
<dbReference type="GO" id="GO:0006103">
    <property type="term" value="P:2-oxoglutarate metabolic process"/>
    <property type="evidence" value="ECO:0007669"/>
    <property type="project" value="TreeGrafter"/>
</dbReference>